<gene>
    <name evidence="3" type="primary">ZSWIM7</name>
    <name evidence="3" type="synonym">zswim7</name>
</gene>
<dbReference type="RefSeq" id="XP_028662604.1">
    <property type="nucleotide sequence ID" value="XM_028806771.2"/>
</dbReference>
<dbReference type="CTD" id="125150"/>
<dbReference type="Pfam" id="PF04434">
    <property type="entry name" value="SWIM"/>
    <property type="match status" value="1"/>
</dbReference>
<keyword evidence="1" id="KW-0862">Zinc</keyword>
<dbReference type="PROSITE" id="PS50966">
    <property type="entry name" value="ZF_SWIM"/>
    <property type="match status" value="1"/>
</dbReference>
<dbReference type="GO" id="GO:0097196">
    <property type="term" value="C:Shu complex"/>
    <property type="evidence" value="ECO:0007669"/>
    <property type="project" value="TreeGrafter"/>
</dbReference>
<dbReference type="OrthoDB" id="337581at2759"/>
<dbReference type="InterPro" id="IPR007527">
    <property type="entry name" value="Znf_SWIM"/>
</dbReference>
<reference evidence="3" key="2">
    <citation type="submission" date="2025-08" db="UniProtKB">
        <authorList>
            <consortium name="Ensembl"/>
        </authorList>
    </citation>
    <scope>IDENTIFICATION</scope>
</reference>
<proteinExistence type="predicted"/>
<keyword evidence="4" id="KW-1185">Reference proteome</keyword>
<evidence type="ECO:0000313" key="4">
    <source>
        <dbReference type="Proteomes" id="UP000694620"/>
    </source>
</evidence>
<reference evidence="3" key="3">
    <citation type="submission" date="2025-09" db="UniProtKB">
        <authorList>
            <consortium name="Ensembl"/>
        </authorList>
    </citation>
    <scope>IDENTIFICATION</scope>
</reference>
<dbReference type="GO" id="GO:0000724">
    <property type="term" value="P:double-strand break repair via homologous recombination"/>
    <property type="evidence" value="ECO:0007669"/>
    <property type="project" value="TreeGrafter"/>
</dbReference>
<dbReference type="PANTHER" id="PTHR28498:SF1">
    <property type="entry name" value="ZINC FINGER SWIM DOMAIN-CONTAINING PROTEIN 7"/>
    <property type="match status" value="1"/>
</dbReference>
<dbReference type="Proteomes" id="UP000694620">
    <property type="component" value="Chromosome 8"/>
</dbReference>
<dbReference type="AlphaFoldDB" id="A0A8C4S835"/>
<accession>A0A8C4S835</accession>
<dbReference type="Ensembl" id="ENSECRT00000013909.1">
    <property type="protein sequence ID" value="ENSECRP00000013672.1"/>
    <property type="gene ID" value="ENSECRG00000009135.1"/>
</dbReference>
<keyword evidence="1" id="KW-0479">Metal-binding</keyword>
<dbReference type="GO" id="GO:0008270">
    <property type="term" value="F:zinc ion binding"/>
    <property type="evidence" value="ECO:0007669"/>
    <property type="project" value="UniProtKB-KW"/>
</dbReference>
<reference evidence="3" key="1">
    <citation type="submission" date="2021-06" db="EMBL/GenBank/DDBJ databases">
        <authorList>
            <consortium name="Wellcome Sanger Institute Data Sharing"/>
        </authorList>
    </citation>
    <scope>NUCLEOTIDE SEQUENCE [LARGE SCALE GENOMIC DNA]</scope>
</reference>
<dbReference type="GeneID" id="114655640"/>
<protein>
    <submittedName>
        <fullName evidence="3">Zinc finger, SWIM-type containing 7</fullName>
    </submittedName>
</protein>
<dbReference type="PANTHER" id="PTHR28498">
    <property type="entry name" value="ZINC FINGER SWIM DOMAIN-CONTAINING PROTEIN 7"/>
    <property type="match status" value="1"/>
</dbReference>
<organism evidence="3 4">
    <name type="scientific">Erpetoichthys calabaricus</name>
    <name type="common">Rope fish</name>
    <name type="synonym">Calamoichthys calabaricus</name>
    <dbReference type="NCBI Taxonomy" id="27687"/>
    <lineage>
        <taxon>Eukaryota</taxon>
        <taxon>Metazoa</taxon>
        <taxon>Chordata</taxon>
        <taxon>Craniata</taxon>
        <taxon>Vertebrata</taxon>
        <taxon>Euteleostomi</taxon>
        <taxon>Actinopterygii</taxon>
        <taxon>Polypteriformes</taxon>
        <taxon>Polypteridae</taxon>
        <taxon>Erpetoichthys</taxon>
    </lineage>
</organism>
<name>A0A8C4S835_ERPCA</name>
<evidence type="ECO:0000259" key="2">
    <source>
        <dbReference type="PROSITE" id="PS50966"/>
    </source>
</evidence>
<dbReference type="GeneTree" id="ENSGT00390000017523"/>
<keyword evidence="1" id="KW-0863">Zinc-finger</keyword>
<sequence>MTLVLPAVAKEILGDVKKAYEETSKIPDELLLALKFVFGPIVLLALDLVDQRAVTNVTSPSGRKVFQVLGSSGRLYTCYVACLYCPCPAFAFSVLQRNDGLLCKHILATLLSEAMGLCQTAAVSDQQMTEILLEKEED</sequence>
<evidence type="ECO:0000256" key="1">
    <source>
        <dbReference type="PROSITE-ProRule" id="PRU00325"/>
    </source>
</evidence>
<evidence type="ECO:0000313" key="3">
    <source>
        <dbReference type="Ensembl" id="ENSECRP00000013672.1"/>
    </source>
</evidence>
<feature type="domain" description="SWIM-type" evidence="2">
    <location>
        <begin position="76"/>
        <end position="114"/>
    </location>
</feature>